<keyword evidence="1" id="KW-0472">Membrane</keyword>
<keyword evidence="1" id="KW-1133">Transmembrane helix</keyword>
<reference evidence="2 3" key="1">
    <citation type="submission" date="2023-02" db="EMBL/GenBank/DDBJ databases">
        <title>LHISI_Scaffold_Assembly.</title>
        <authorList>
            <person name="Stuart O.P."/>
            <person name="Cleave R."/>
            <person name="Magrath M.J.L."/>
            <person name="Mikheyev A.S."/>
        </authorList>
    </citation>
    <scope>NUCLEOTIDE SEQUENCE [LARGE SCALE GENOMIC DNA]</scope>
    <source>
        <strain evidence="2">Daus_M_001</strain>
        <tissue evidence="2">Leg muscle</tissue>
    </source>
</reference>
<proteinExistence type="predicted"/>
<protein>
    <submittedName>
        <fullName evidence="2">Uncharacterized protein</fullName>
    </submittedName>
</protein>
<keyword evidence="3" id="KW-1185">Reference proteome</keyword>
<feature type="transmembrane region" description="Helical" evidence="1">
    <location>
        <begin position="50"/>
        <end position="69"/>
    </location>
</feature>
<accession>A0ABQ9HPG7</accession>
<comment type="caution">
    <text evidence="2">The sequence shown here is derived from an EMBL/GenBank/DDBJ whole genome shotgun (WGS) entry which is preliminary data.</text>
</comment>
<organism evidence="2 3">
    <name type="scientific">Dryococelus australis</name>
    <dbReference type="NCBI Taxonomy" id="614101"/>
    <lineage>
        <taxon>Eukaryota</taxon>
        <taxon>Metazoa</taxon>
        <taxon>Ecdysozoa</taxon>
        <taxon>Arthropoda</taxon>
        <taxon>Hexapoda</taxon>
        <taxon>Insecta</taxon>
        <taxon>Pterygota</taxon>
        <taxon>Neoptera</taxon>
        <taxon>Polyneoptera</taxon>
        <taxon>Phasmatodea</taxon>
        <taxon>Verophasmatodea</taxon>
        <taxon>Anareolatae</taxon>
        <taxon>Phasmatidae</taxon>
        <taxon>Eurycanthinae</taxon>
        <taxon>Dryococelus</taxon>
    </lineage>
</organism>
<evidence type="ECO:0000256" key="1">
    <source>
        <dbReference type="SAM" id="Phobius"/>
    </source>
</evidence>
<dbReference type="EMBL" id="JARBHB010000004">
    <property type="protein sequence ID" value="KAJ8886259.1"/>
    <property type="molecule type" value="Genomic_DNA"/>
</dbReference>
<name>A0ABQ9HPG7_9NEOP</name>
<gene>
    <name evidence="2" type="ORF">PR048_012468</name>
</gene>
<feature type="transmembrane region" description="Helical" evidence="1">
    <location>
        <begin position="24"/>
        <end position="44"/>
    </location>
</feature>
<evidence type="ECO:0000313" key="2">
    <source>
        <dbReference type="EMBL" id="KAJ8886259.1"/>
    </source>
</evidence>
<evidence type="ECO:0000313" key="3">
    <source>
        <dbReference type="Proteomes" id="UP001159363"/>
    </source>
</evidence>
<keyword evidence="1" id="KW-0812">Transmembrane</keyword>
<sequence length="100" mass="11751">MCKKIKTILKCICFKAKHIQPIKVFHFCNAHYIKVYLCVLIFFATKAVHLEVVSAVITNTFLNAFNMFLERRNWAQDVHIDCKIPFFDAHHQLAELLKKT</sequence>
<dbReference type="Proteomes" id="UP001159363">
    <property type="component" value="Chromosome X"/>
</dbReference>